<dbReference type="Pfam" id="PF01252">
    <property type="entry name" value="Peptidase_A8"/>
    <property type="match status" value="1"/>
</dbReference>
<evidence type="ECO:0000256" key="10">
    <source>
        <dbReference type="RuleBase" id="RU004181"/>
    </source>
</evidence>
<dbReference type="GO" id="GO:0005886">
    <property type="term" value="C:plasma membrane"/>
    <property type="evidence" value="ECO:0007669"/>
    <property type="project" value="UniProtKB-SubCell"/>
</dbReference>
<feature type="transmembrane region" description="Helical" evidence="9">
    <location>
        <begin position="134"/>
        <end position="154"/>
    </location>
</feature>
<keyword evidence="6 9" id="KW-0378">Hydrolase</keyword>
<evidence type="ECO:0000256" key="6">
    <source>
        <dbReference type="ARBA" id="ARBA00022801"/>
    </source>
</evidence>
<name>A0A0R2PXC7_9GAMM</name>
<feature type="transmembrane region" description="Helical" evidence="9">
    <location>
        <begin position="45"/>
        <end position="64"/>
    </location>
</feature>
<dbReference type="AlphaFoldDB" id="A0A0R2PXC7"/>
<keyword evidence="5 9" id="KW-0064">Aspartyl protease</keyword>
<dbReference type="PANTHER" id="PTHR33695:SF1">
    <property type="entry name" value="LIPOPROTEIN SIGNAL PEPTIDASE"/>
    <property type="match status" value="1"/>
</dbReference>
<dbReference type="GO" id="GO:0004190">
    <property type="term" value="F:aspartic-type endopeptidase activity"/>
    <property type="evidence" value="ECO:0007669"/>
    <property type="project" value="UniProtKB-UniRule"/>
</dbReference>
<evidence type="ECO:0000313" key="11">
    <source>
        <dbReference type="EMBL" id="KRO40813.1"/>
    </source>
</evidence>
<comment type="caution">
    <text evidence="11">The sequence shown here is derived from an EMBL/GenBank/DDBJ whole genome shotgun (WGS) entry which is preliminary data.</text>
</comment>
<comment type="pathway">
    <text evidence="9">Protein modification; lipoprotein biosynthesis (signal peptide cleavage).</text>
</comment>
<feature type="transmembrane region" description="Helical" evidence="9">
    <location>
        <begin position="70"/>
        <end position="88"/>
    </location>
</feature>
<comment type="function">
    <text evidence="9">This protein specifically catalyzes the removal of signal peptides from prolipoproteins.</text>
</comment>
<dbReference type="GO" id="GO:0006508">
    <property type="term" value="P:proteolysis"/>
    <property type="evidence" value="ECO:0007669"/>
    <property type="project" value="UniProtKB-KW"/>
</dbReference>
<dbReference type="InterPro" id="IPR001872">
    <property type="entry name" value="Peptidase_A8"/>
</dbReference>
<feature type="active site" evidence="9">
    <location>
        <position position="124"/>
    </location>
</feature>
<evidence type="ECO:0000256" key="9">
    <source>
        <dbReference type="HAMAP-Rule" id="MF_00161"/>
    </source>
</evidence>
<dbReference type="Proteomes" id="UP000050874">
    <property type="component" value="Unassembled WGS sequence"/>
</dbReference>
<protein>
    <recommendedName>
        <fullName evidence="9">Lipoprotein signal peptidase</fullName>
        <ecNumber evidence="9">3.4.23.36</ecNumber>
    </recommendedName>
    <alternativeName>
        <fullName evidence="9">Prolipoprotein signal peptidase</fullName>
    </alternativeName>
    <alternativeName>
        <fullName evidence="9">Signal peptidase II</fullName>
        <shortName evidence="9">SPase II</shortName>
    </alternativeName>
</protein>
<keyword evidence="4 9" id="KW-0812">Transmembrane</keyword>
<evidence type="ECO:0000256" key="3">
    <source>
        <dbReference type="ARBA" id="ARBA00022670"/>
    </source>
</evidence>
<dbReference type="HAMAP" id="MF_00161">
    <property type="entry name" value="LspA"/>
    <property type="match status" value="1"/>
</dbReference>
<comment type="catalytic activity">
    <reaction evidence="9">
        <text>Release of signal peptides from bacterial membrane prolipoproteins. Hydrolyzes -Xaa-Yaa-Zaa-|-(S,diacylglyceryl)Cys-, in which Xaa is hydrophobic (preferably Leu), and Yaa (Ala or Ser) and Zaa (Gly or Ala) have small, neutral side chains.</text>
        <dbReference type="EC" id="3.4.23.36"/>
    </reaction>
</comment>
<evidence type="ECO:0000256" key="7">
    <source>
        <dbReference type="ARBA" id="ARBA00022989"/>
    </source>
</evidence>
<accession>A0A0R2PXC7</accession>
<evidence type="ECO:0000256" key="2">
    <source>
        <dbReference type="ARBA" id="ARBA00022475"/>
    </source>
</evidence>
<keyword evidence="2 9" id="KW-1003">Cell membrane</keyword>
<evidence type="ECO:0000313" key="12">
    <source>
        <dbReference type="Proteomes" id="UP000050874"/>
    </source>
</evidence>
<feature type="active site" evidence="9">
    <location>
        <position position="142"/>
    </location>
</feature>
<dbReference type="PANTHER" id="PTHR33695">
    <property type="entry name" value="LIPOPROTEIN SIGNAL PEPTIDASE"/>
    <property type="match status" value="1"/>
</dbReference>
<gene>
    <name evidence="9" type="primary">lspA</name>
    <name evidence="11" type="ORF">ABR63_06870</name>
</gene>
<evidence type="ECO:0000256" key="1">
    <source>
        <dbReference type="ARBA" id="ARBA00006139"/>
    </source>
</evidence>
<dbReference type="EMBL" id="LIAV01000059">
    <property type="protein sequence ID" value="KRO40813.1"/>
    <property type="molecule type" value="Genomic_DNA"/>
</dbReference>
<keyword evidence="8 9" id="KW-0472">Membrane</keyword>
<dbReference type="NCBIfam" id="TIGR00077">
    <property type="entry name" value="lspA"/>
    <property type="match status" value="1"/>
</dbReference>
<sequence>MVLARIENLPSLKFGYLAILLLVMIDLASKFLAEYYLGFGERINLIPFLDLLLVFNSGIAFSMLDFNNSFTSYGLLVLGIVLVVYLHSMLRIEKILLNSWALILILSGAIGNLIDRSIDGVVTDFLYFYIRDISFFIFNLADAFISIGAILFFGSELIKYLGSKAK</sequence>
<evidence type="ECO:0000256" key="5">
    <source>
        <dbReference type="ARBA" id="ARBA00022750"/>
    </source>
</evidence>
<evidence type="ECO:0000256" key="8">
    <source>
        <dbReference type="ARBA" id="ARBA00023136"/>
    </source>
</evidence>
<keyword evidence="7 9" id="KW-1133">Transmembrane helix</keyword>
<dbReference type="PRINTS" id="PR00781">
    <property type="entry name" value="LIPOSIGPTASE"/>
</dbReference>
<comment type="similarity">
    <text evidence="1 9 10">Belongs to the peptidase A8 family.</text>
</comment>
<reference evidence="12" key="1">
    <citation type="submission" date="2015-10" db="EMBL/GenBank/DDBJ databases">
        <title>Metagenome-Assembled Genomes uncover a global brackish microbiome.</title>
        <authorList>
            <person name="Hugerth L.W."/>
            <person name="Larsson J."/>
            <person name="Alneberg J."/>
            <person name="Lindh M.V."/>
            <person name="Legrand C."/>
            <person name="Pinhassi J."/>
            <person name="Andersson A."/>
        </authorList>
    </citation>
    <scope>NUCLEOTIDE SEQUENCE [LARGE SCALE GENOMIC DNA]</scope>
</reference>
<organism evidence="11 12">
    <name type="scientific">SAR86 cluster bacterium BACL1 MAG-120920-bin57</name>
    <dbReference type="NCBI Taxonomy" id="1655571"/>
    <lineage>
        <taxon>Bacteria</taxon>
        <taxon>Pseudomonadati</taxon>
        <taxon>Pseudomonadota</taxon>
        <taxon>Gammaproteobacteria</taxon>
        <taxon>SAR86 cluster</taxon>
    </lineage>
</organism>
<feature type="transmembrane region" description="Helical" evidence="9">
    <location>
        <begin position="14"/>
        <end position="33"/>
    </location>
</feature>
<feature type="transmembrane region" description="Helical" evidence="9">
    <location>
        <begin position="95"/>
        <end position="114"/>
    </location>
</feature>
<dbReference type="UniPathway" id="UPA00665"/>
<proteinExistence type="inferred from homology"/>
<dbReference type="EC" id="3.4.23.36" evidence="9"/>
<evidence type="ECO:0000256" key="4">
    <source>
        <dbReference type="ARBA" id="ARBA00022692"/>
    </source>
</evidence>
<comment type="subcellular location">
    <subcellularLocation>
        <location evidence="9">Cell membrane</location>
        <topology evidence="9">Multi-pass membrane protein</topology>
    </subcellularLocation>
</comment>
<keyword evidence="3 9" id="KW-0645">Protease</keyword>